<feature type="transmembrane region" description="Helical" evidence="1">
    <location>
        <begin position="101"/>
        <end position="119"/>
    </location>
</feature>
<dbReference type="AlphaFoldDB" id="A0A250F5B5"/>
<feature type="transmembrane region" description="Helical" evidence="1">
    <location>
        <begin position="286"/>
        <end position="302"/>
    </location>
</feature>
<feature type="transmembrane region" description="Helical" evidence="1">
    <location>
        <begin position="148"/>
        <end position="164"/>
    </location>
</feature>
<proteinExistence type="predicted"/>
<dbReference type="RefSeq" id="WP_095901342.1">
    <property type="nucleotide sequence ID" value="NZ_CP022383.1"/>
</dbReference>
<name>A0A250F5B5_CAPSP</name>
<sequence>MTLELFAYIILCLLSLFFAYKESKFSNMKSLSRKIFAFIIGATWFVIIRLSGFDIDINTYVEYLGNNIEFLLIKDSFYFLREFVFWGVFIGGYIILQDKILILLSIDIIVLYFLIKTIINFRLPFYSFFLLLCFFPNLMGYENVYRQYIATILTLYAISIAYKNSFPIRKKEFKSYIFIIIAGLCHNVAFLFFPLLFLLKKRFKLGIFLSLIIFIALPMLSSSKSEGETGEVPVEFFLIITTILYIFYLIINSFRLTKTNIYFLSFVFILITESIIVLTGVASKRIVMFALNIILIFIIISLQRSRFSLMNYRFFVLLLCFFMLAPTFLSNSSFQMLLTTNK</sequence>
<feature type="transmembrane region" description="Helical" evidence="1">
    <location>
        <begin position="205"/>
        <end position="222"/>
    </location>
</feature>
<evidence type="ECO:0000313" key="3">
    <source>
        <dbReference type="Proteomes" id="UP000217334"/>
    </source>
</evidence>
<feature type="transmembrane region" description="Helical" evidence="1">
    <location>
        <begin position="35"/>
        <end position="57"/>
    </location>
</feature>
<feature type="transmembrane region" description="Helical" evidence="1">
    <location>
        <begin position="6"/>
        <end position="23"/>
    </location>
</feature>
<dbReference type="Pfam" id="PF14897">
    <property type="entry name" value="EpsG"/>
    <property type="match status" value="1"/>
</dbReference>
<evidence type="ECO:0000313" key="2">
    <source>
        <dbReference type="EMBL" id="ATA79405.1"/>
    </source>
</evidence>
<feature type="transmembrane region" description="Helical" evidence="1">
    <location>
        <begin position="176"/>
        <end position="198"/>
    </location>
</feature>
<keyword evidence="1" id="KW-1133">Transmembrane helix</keyword>
<gene>
    <name evidence="2" type="ORF">CGC59_06825</name>
</gene>
<reference evidence="3" key="1">
    <citation type="submission" date="2017-06" db="EMBL/GenBank/DDBJ databases">
        <title>Capnocytophaga spp. assemblies.</title>
        <authorList>
            <person name="Gulvik C.A."/>
        </authorList>
    </citation>
    <scope>NUCLEOTIDE SEQUENCE [LARGE SCALE GENOMIC DNA]</scope>
    <source>
        <strain evidence="3">H4486</strain>
    </source>
</reference>
<keyword evidence="1" id="KW-0812">Transmembrane</keyword>
<dbReference type="InterPro" id="IPR049458">
    <property type="entry name" value="EpsG-like"/>
</dbReference>
<feature type="transmembrane region" description="Helical" evidence="1">
    <location>
        <begin position="77"/>
        <end position="96"/>
    </location>
</feature>
<keyword evidence="1" id="KW-0472">Membrane</keyword>
<evidence type="ECO:0008006" key="4">
    <source>
        <dbReference type="Google" id="ProtNLM"/>
    </source>
</evidence>
<protein>
    <recommendedName>
        <fullName evidence="4">EpsG family protein</fullName>
    </recommendedName>
</protein>
<organism evidence="2 3">
    <name type="scientific">Capnocytophaga sputigena</name>
    <dbReference type="NCBI Taxonomy" id="1019"/>
    <lineage>
        <taxon>Bacteria</taxon>
        <taxon>Pseudomonadati</taxon>
        <taxon>Bacteroidota</taxon>
        <taxon>Flavobacteriia</taxon>
        <taxon>Flavobacteriales</taxon>
        <taxon>Flavobacteriaceae</taxon>
        <taxon>Capnocytophaga</taxon>
    </lineage>
</organism>
<dbReference type="EMBL" id="CP022383">
    <property type="protein sequence ID" value="ATA79405.1"/>
    <property type="molecule type" value="Genomic_DNA"/>
</dbReference>
<evidence type="ECO:0000256" key="1">
    <source>
        <dbReference type="SAM" id="Phobius"/>
    </source>
</evidence>
<feature type="transmembrane region" description="Helical" evidence="1">
    <location>
        <begin position="234"/>
        <end position="254"/>
    </location>
</feature>
<feature type="transmembrane region" description="Helical" evidence="1">
    <location>
        <begin position="261"/>
        <end position="280"/>
    </location>
</feature>
<dbReference type="Proteomes" id="UP000217334">
    <property type="component" value="Chromosome"/>
</dbReference>
<feature type="transmembrane region" description="Helical" evidence="1">
    <location>
        <begin position="314"/>
        <end position="334"/>
    </location>
</feature>
<accession>A0A250F5B5</accession>